<evidence type="ECO:0000259" key="4">
    <source>
        <dbReference type="Pfam" id="PF10145"/>
    </source>
</evidence>
<dbReference type="PANTHER" id="PTHR37813:SF1">
    <property type="entry name" value="FELS-2 PROPHAGE PROTEIN"/>
    <property type="match status" value="1"/>
</dbReference>
<dbReference type="EMBL" id="SRYK01000002">
    <property type="protein sequence ID" value="TGY57204.1"/>
    <property type="molecule type" value="Genomic_DNA"/>
</dbReference>
<reference evidence="5 6" key="1">
    <citation type="submission" date="2019-04" db="EMBL/GenBank/DDBJ databases">
        <title>Microbes associate with the intestines of laboratory mice.</title>
        <authorList>
            <person name="Navarre W."/>
            <person name="Wong E."/>
            <person name="Huang K."/>
            <person name="Tropini C."/>
            <person name="Ng K."/>
            <person name="Yu B."/>
        </authorList>
    </citation>
    <scope>NUCLEOTIDE SEQUENCE [LARGE SCALE GENOMIC DNA]</scope>
    <source>
        <strain evidence="5 6">NM26_J9</strain>
    </source>
</reference>
<evidence type="ECO:0000313" key="5">
    <source>
        <dbReference type="EMBL" id="TGY57204.1"/>
    </source>
</evidence>
<dbReference type="InterPro" id="IPR010090">
    <property type="entry name" value="Phage_tape_meas"/>
</dbReference>
<comment type="caution">
    <text evidence="5">The sequence shown here is derived from an EMBL/GenBank/DDBJ whole genome shotgun (WGS) entry which is preliminary data.</text>
</comment>
<dbReference type="Proteomes" id="UP000306855">
    <property type="component" value="Unassembled WGS sequence"/>
</dbReference>
<evidence type="ECO:0000313" key="6">
    <source>
        <dbReference type="Proteomes" id="UP000306855"/>
    </source>
</evidence>
<name>A0A4S2ERS0_9LACO</name>
<evidence type="ECO:0000256" key="2">
    <source>
        <dbReference type="SAM" id="Coils"/>
    </source>
</evidence>
<proteinExistence type="predicted"/>
<dbReference type="RefSeq" id="WP_135941766.1">
    <property type="nucleotide sequence ID" value="NZ_SRYK01000002.1"/>
</dbReference>
<evidence type="ECO:0000256" key="3">
    <source>
        <dbReference type="SAM" id="MobiDB-lite"/>
    </source>
</evidence>
<keyword evidence="2" id="KW-0175">Coiled coil</keyword>
<feature type="region of interest" description="Disordered" evidence="3">
    <location>
        <begin position="1379"/>
        <end position="1416"/>
    </location>
</feature>
<feature type="region of interest" description="Disordered" evidence="3">
    <location>
        <begin position="1320"/>
        <end position="1365"/>
    </location>
</feature>
<organism evidence="5 6">
    <name type="scientific">Ligilactobacillus murinus</name>
    <dbReference type="NCBI Taxonomy" id="1622"/>
    <lineage>
        <taxon>Bacteria</taxon>
        <taxon>Bacillati</taxon>
        <taxon>Bacillota</taxon>
        <taxon>Bacilli</taxon>
        <taxon>Lactobacillales</taxon>
        <taxon>Lactobacillaceae</taxon>
        <taxon>Ligilactobacillus</taxon>
    </lineage>
</organism>
<feature type="compositionally biased region" description="Polar residues" evidence="3">
    <location>
        <begin position="1379"/>
        <end position="1391"/>
    </location>
</feature>
<dbReference type="PANTHER" id="PTHR37813">
    <property type="entry name" value="FELS-2 PROPHAGE PROTEIN"/>
    <property type="match status" value="1"/>
</dbReference>
<dbReference type="NCBIfam" id="TIGR01760">
    <property type="entry name" value="tape_meas_TP901"/>
    <property type="match status" value="1"/>
</dbReference>
<feature type="coiled-coil region" evidence="2">
    <location>
        <begin position="59"/>
        <end position="114"/>
    </location>
</feature>
<sequence length="1605" mass="173601">MADEVLGRIAIEMDLKDSKFRTNLQGTNKAVRNAMSEMKANMAVVSQAGSKYDILATKQRGLNRVIEAQKNQLQALKSQYEGSITKSGEWTNATANYAKKYNDASAKVAQLNKQLAINAQQMEIVRTKTMGITGKLNSFGEGAVKAGERLTGIGKTMTGRVTTPIVAGFTYAAKSAIDFNSQIQAMGPLLTNGGTVTAKYKAQLEQLSASSMKWSKQYGVSTTSINEGMSEMIKRGYTAQQTLGAMPSVLNAAKASGDDFNTVMSVSTATLEQFGLKVNSTSGMLKNTQRVTDTLTYVSNATAAGFQDLGEAMTYVGPTAHSANISLEQTAAALGIMSNRGIEGSVAGTALRGALTRLMKPSKQNAAAFKEMGINVEDFKKGTLTLPGIIDKIKKNTAGWTDEQRASAIATAFGTEAQAGMNALIAAGGDELREYTEGAKKASGTTKKIADQLNNTEKAKLERFKQSVHVLAIEIGQKLLPTLTPTIEKASDWIDAFSKMDSSTQQMIVKAGLFAAAIGPISMLIGGILKPLGMLSQGTVKTIGFFRAWKAGASVLQSVSASTGIATSAFQIGSGAVGKFGAKAAASKASLALLGESAGSAGMAINLLNPYVLGTVAAVGLGVAAWKLWGEKAYESAERTKKWGSDIGADADQAATKFKNYSTEASTALDDTASKAETNAKRINDAFDGMVKTVEDSTAKQKKQLNDLADSIGGSAGDVIKEEAKKTAEANKKSLNKLKDYNKQVHNITKEAKDKNVALTQEQRDQIANIQTKMAEEQIKTLNLSADQQKQVLKAQLDQTNGMTKKQLQVMTDSVSDAMRKEQDIYLDKQKKIKESSVLSTREKNKALEALEDDHTKKLNQLGVGFINAEKKRGKSRKEIIEDLWNDTGFLTRTETAKLYDSLEKTQKKSSSAVVKISEDMKKNVRKAADVWNDLVLDPKTGKLKTNAQEEVNKAVKSGKKWNDIRLLLKKGKLTTNAKKMVAEAVLQNNKWDSLSWKEKKALIKSKGNKELAEMIEDGNQWNSLSMKTKKAIVSSKGKKDVVEALFKMNEWNKLDPKEQYLLIHDKASAKIIDSLQSLGLWNKLDAKTQQLAVNGDTKALKNALLELDQWNNLSLKEQKALIDDKATTKFYELFRNTDQWNNLDLQQKEAILNSKGTSELVNSLKQAGIWNSLSLKELEAIFGVKGKDEVNAALIQGDKWNDLSLKDQVARILSKGGQELFQLYTDAGKWNGLSIEAKQAIINAKGSRELQQAITDYNLWRGMPAEALKNIVAQDNASGNIELAKQALENWQQANPGQKKILESMDLASGPIQAATGAVNRYKETPTGPTKIASGQDLTSGPLSRAKGSVDNYRNTSPGPAKQGIAVDMASGAMGNASRSITGFRNTSPGSAKHAKAIDNASGPANSASRAVDNFSSKRDHQVTLTSVFKTIVEKITKNAKGTNYHPGGLMMVNDQPGPVFREMVQFPSGETFIPLGRNVMFDAPRGSKVLTASKTARRFPGLKQYAQGTELEPKLMSNMRYLNARDLVVGSSSSGVVVNNNQADISKLEAKFDTMIELMQALVQKPTDVLMDAQKVGRMVSPEIAKQQVTGINLESRGVWSGS</sequence>
<feature type="domain" description="Phage tail tape measure protein" evidence="4">
    <location>
        <begin position="210"/>
        <end position="414"/>
    </location>
</feature>
<dbReference type="Pfam" id="PF10145">
    <property type="entry name" value="PhageMin_Tail"/>
    <property type="match status" value="1"/>
</dbReference>
<keyword evidence="1" id="KW-1188">Viral release from host cell</keyword>
<evidence type="ECO:0000256" key="1">
    <source>
        <dbReference type="ARBA" id="ARBA00022612"/>
    </source>
</evidence>
<accession>A0A4S2ERS0</accession>
<gene>
    <name evidence="5" type="ORF">E5340_00620</name>
</gene>
<protein>
    <submittedName>
        <fullName evidence="5">Phage tail tape measure protein</fullName>
    </submittedName>
</protein>